<keyword evidence="4" id="KW-1185">Reference proteome</keyword>
<dbReference type="InterPro" id="IPR015943">
    <property type="entry name" value="WD40/YVTN_repeat-like_dom_sf"/>
</dbReference>
<gene>
    <name evidence="3" type="ORF">Q73A0000_12790</name>
</gene>
<feature type="domain" description="Secretion system C-terminal sorting" evidence="2">
    <location>
        <begin position="404"/>
        <end position="468"/>
    </location>
</feature>
<proteinExistence type="predicted"/>
<evidence type="ECO:0000313" key="3">
    <source>
        <dbReference type="EMBL" id="QOW11171.1"/>
    </source>
</evidence>
<accession>A0A7M2YAH9</accession>
<protein>
    <submittedName>
        <fullName evidence="3">T9SS type A sorting domain-containing protein</fullName>
    </submittedName>
</protein>
<dbReference type="AlphaFoldDB" id="A0A7M2YAH9"/>
<name>A0A7M2YAH9_9FLAO</name>
<evidence type="ECO:0000259" key="2">
    <source>
        <dbReference type="Pfam" id="PF18962"/>
    </source>
</evidence>
<evidence type="ECO:0000313" key="4">
    <source>
        <dbReference type="Proteomes" id="UP000594195"/>
    </source>
</evidence>
<reference evidence="3 4" key="1">
    <citation type="submission" date="2019-05" db="EMBL/GenBank/DDBJ databases">
        <title>Chryseobacterium sp. isolated from King George Island, maritime Antarctica.</title>
        <authorList>
            <person name="Peng X."/>
        </authorList>
    </citation>
    <scope>NUCLEOTIDE SEQUENCE [LARGE SCALE GENOMIC DNA]</scope>
    <source>
        <strain evidence="3 4">7-3A</strain>
    </source>
</reference>
<dbReference type="EMBL" id="CP040442">
    <property type="protein sequence ID" value="QOW11171.1"/>
    <property type="molecule type" value="Genomic_DNA"/>
</dbReference>
<sequence length="472" mass="49543">MLKKCQIILFFICKTYTFTKNQLTFNIMKKILLTGFALVALMAQAQISWVPQATKLPVNNGIKEIVIVNANTVWATAYDGAGGGTYPKTTTKTTNGGASWTATPITGLGGNALISDITAIDGNTAWIVTAPSGTGANANKIWKTVNGGANWTLQPSGYTSGSFANHIYFWDANNGWSSGDPLNGKFEMFKTNNGGTTWTSVAGALAPESADEFTYVGLRKVVGDNMWVGTSTGRIMRSADRGATWAVSSSPVLDFGGVITSGSSGSFAFKDANKGLLLAIDGNDSAFLYSTSNGGAGWDPVTPNGPWYFGDISYVPGTANTYISTGVNSSSEDFMGSSYSTDGGLNWTAIDSGEQRGTLAMLNSTTGWAGQFSDGPAGTKGILKLNGNLSLAVADNAVKSALQVYPNPATDVVTVSAKKSIETINIFDLSGKKVKSFKGAEQINVSSLAKGTYLLQVYYGGGSVETTKLMKK</sequence>
<dbReference type="Gene3D" id="2.130.10.10">
    <property type="entry name" value="YVTN repeat-like/Quinoprotein amine dehydrogenase"/>
    <property type="match status" value="2"/>
</dbReference>
<dbReference type="SUPFAM" id="SSF110296">
    <property type="entry name" value="Oligoxyloglucan reducing end-specific cellobiohydrolase"/>
    <property type="match status" value="1"/>
</dbReference>
<dbReference type="NCBIfam" id="TIGR04183">
    <property type="entry name" value="Por_Secre_tail"/>
    <property type="match status" value="1"/>
</dbReference>
<dbReference type="Proteomes" id="UP000594195">
    <property type="component" value="Chromosome"/>
</dbReference>
<dbReference type="Pfam" id="PF18962">
    <property type="entry name" value="Por_Secre_tail"/>
    <property type="match status" value="1"/>
</dbReference>
<dbReference type="InterPro" id="IPR026444">
    <property type="entry name" value="Secre_tail"/>
</dbReference>
<evidence type="ECO:0000256" key="1">
    <source>
        <dbReference type="ARBA" id="ARBA00022729"/>
    </source>
</evidence>
<dbReference type="KEGG" id="kfa:Q73A0000_12790"/>
<keyword evidence="1" id="KW-0732">Signal</keyword>
<organism evidence="3 4">
    <name type="scientific">Kaistella flava</name>
    <name type="common">ex Peng et al. 2021</name>
    <dbReference type="NCBI Taxonomy" id="2038776"/>
    <lineage>
        <taxon>Bacteria</taxon>
        <taxon>Pseudomonadati</taxon>
        <taxon>Bacteroidota</taxon>
        <taxon>Flavobacteriia</taxon>
        <taxon>Flavobacteriales</taxon>
        <taxon>Weeksellaceae</taxon>
        <taxon>Chryseobacterium group</taxon>
        <taxon>Kaistella</taxon>
    </lineage>
</organism>